<evidence type="ECO:0000256" key="4">
    <source>
        <dbReference type="ARBA" id="ARBA00023163"/>
    </source>
</evidence>
<dbReference type="SUPFAM" id="SSF46785">
    <property type="entry name" value="Winged helix' DNA-binding domain"/>
    <property type="match status" value="1"/>
</dbReference>
<protein>
    <submittedName>
        <fullName evidence="6">LysR family transcriptional regulator</fullName>
    </submittedName>
</protein>
<dbReference type="PANTHER" id="PTHR30126:SF5">
    <property type="entry name" value="HTH-TYPE TRANSCRIPTIONAL ACTIVATOR CMPR"/>
    <property type="match status" value="1"/>
</dbReference>
<reference evidence="6 7" key="1">
    <citation type="submission" date="2018-08" db="EMBL/GenBank/DDBJ databases">
        <authorList>
            <person name="Khan S.A."/>
            <person name="Jeon C.O."/>
            <person name="Chun B.H."/>
            <person name="Jeong S.E."/>
        </authorList>
    </citation>
    <scope>NUCLEOTIDE SEQUENCE [LARGE SCALE GENOMIC DNA]</scope>
    <source>
        <strain evidence="6 7">S-16</strain>
    </source>
</reference>
<dbReference type="RefSeq" id="WP_124538808.1">
    <property type="nucleotide sequence ID" value="NZ_QUSW01000001.1"/>
</dbReference>
<keyword evidence="7" id="KW-1185">Reference proteome</keyword>
<dbReference type="GO" id="GO:0000976">
    <property type="term" value="F:transcription cis-regulatory region binding"/>
    <property type="evidence" value="ECO:0007669"/>
    <property type="project" value="TreeGrafter"/>
</dbReference>
<evidence type="ECO:0000313" key="6">
    <source>
        <dbReference type="EMBL" id="RQP26135.1"/>
    </source>
</evidence>
<name>A0A3N7K5E6_9BURK</name>
<comment type="caution">
    <text evidence="6">The sequence shown here is derived from an EMBL/GenBank/DDBJ whole genome shotgun (WGS) entry which is preliminary data.</text>
</comment>
<keyword evidence="4" id="KW-0804">Transcription</keyword>
<dbReference type="InterPro" id="IPR036390">
    <property type="entry name" value="WH_DNA-bd_sf"/>
</dbReference>
<dbReference type="PANTHER" id="PTHR30126">
    <property type="entry name" value="HTH-TYPE TRANSCRIPTIONAL REGULATOR"/>
    <property type="match status" value="1"/>
</dbReference>
<feature type="domain" description="HTH lysR-type" evidence="5">
    <location>
        <begin position="8"/>
        <end position="65"/>
    </location>
</feature>
<proteinExistence type="inferred from homology"/>
<sequence length="309" mass="34093">MPDALRHITLRQIQIFLAAAEHSSFARAAQLLHLTQPAVSMQMSQLADVVGSALFERQGRKIVLTQAGQTLVPYAERVAQTLREAGDALDALQGLRHGKLRIAVVATTRYFAPRLLAMFRQEHPQIELEVNILGREGVIAQLESNHADLAIMGRPPANLPVVAEVFARHPHGVIAPPDHPLAGKKRLAPGRIADEPFIAREHGSGTRAAMDQYFAEHALDPPIAQEMPSNESIKQAVMGGMGLAFISLHTVNLEHRTGHLVLLDLRGLPVMRDWYVLHRATRQLSPAAQAFKQFMHAQAPKYMKTLLPK</sequence>
<dbReference type="InterPro" id="IPR036388">
    <property type="entry name" value="WH-like_DNA-bd_sf"/>
</dbReference>
<dbReference type="Pfam" id="PF00126">
    <property type="entry name" value="HTH_1"/>
    <property type="match status" value="1"/>
</dbReference>
<accession>A0A3N7K5E6</accession>
<dbReference type="GO" id="GO:0003700">
    <property type="term" value="F:DNA-binding transcription factor activity"/>
    <property type="evidence" value="ECO:0007669"/>
    <property type="project" value="InterPro"/>
</dbReference>
<evidence type="ECO:0000259" key="5">
    <source>
        <dbReference type="PROSITE" id="PS50931"/>
    </source>
</evidence>
<gene>
    <name evidence="6" type="ORF">DZC73_03590</name>
</gene>
<comment type="similarity">
    <text evidence="1">Belongs to the LysR transcriptional regulatory family.</text>
</comment>
<reference evidence="6 7" key="2">
    <citation type="submission" date="2018-12" db="EMBL/GenBank/DDBJ databases">
        <title>Rhizobacter gummiphilus sp. nov., a rubber-degrading bacterium isolated from the soil of a botanical garden in Japan.</title>
        <authorList>
            <person name="Shunsuke S.S."/>
        </authorList>
    </citation>
    <scope>NUCLEOTIDE SEQUENCE [LARGE SCALE GENOMIC DNA]</scope>
    <source>
        <strain evidence="6 7">S-16</strain>
    </source>
</reference>
<dbReference type="EMBL" id="QUSW01000001">
    <property type="protein sequence ID" value="RQP26135.1"/>
    <property type="molecule type" value="Genomic_DNA"/>
</dbReference>
<keyword evidence="3" id="KW-0238">DNA-binding</keyword>
<dbReference type="Gene3D" id="3.40.190.290">
    <property type="match status" value="1"/>
</dbReference>
<evidence type="ECO:0000256" key="1">
    <source>
        <dbReference type="ARBA" id="ARBA00009437"/>
    </source>
</evidence>
<dbReference type="OrthoDB" id="9785745at2"/>
<evidence type="ECO:0000256" key="3">
    <source>
        <dbReference type="ARBA" id="ARBA00023125"/>
    </source>
</evidence>
<keyword evidence="2" id="KW-0805">Transcription regulation</keyword>
<organism evidence="6 7">
    <name type="scientific">Piscinibacter terrae</name>
    <dbReference type="NCBI Taxonomy" id="2496871"/>
    <lineage>
        <taxon>Bacteria</taxon>
        <taxon>Pseudomonadati</taxon>
        <taxon>Pseudomonadota</taxon>
        <taxon>Betaproteobacteria</taxon>
        <taxon>Burkholderiales</taxon>
        <taxon>Sphaerotilaceae</taxon>
        <taxon>Piscinibacter</taxon>
    </lineage>
</organism>
<dbReference type="FunFam" id="1.10.10.10:FF:000001">
    <property type="entry name" value="LysR family transcriptional regulator"/>
    <property type="match status" value="1"/>
</dbReference>
<dbReference type="PRINTS" id="PR00039">
    <property type="entry name" value="HTHLYSR"/>
</dbReference>
<dbReference type="InterPro" id="IPR005119">
    <property type="entry name" value="LysR_subst-bd"/>
</dbReference>
<dbReference type="Pfam" id="PF03466">
    <property type="entry name" value="LysR_substrate"/>
    <property type="match status" value="1"/>
</dbReference>
<dbReference type="CDD" id="cd08419">
    <property type="entry name" value="PBP2_CbbR_RubisCO_like"/>
    <property type="match status" value="1"/>
</dbReference>
<dbReference type="Gene3D" id="1.10.10.10">
    <property type="entry name" value="Winged helix-like DNA-binding domain superfamily/Winged helix DNA-binding domain"/>
    <property type="match status" value="1"/>
</dbReference>
<evidence type="ECO:0000256" key="2">
    <source>
        <dbReference type="ARBA" id="ARBA00023015"/>
    </source>
</evidence>
<dbReference type="SUPFAM" id="SSF53850">
    <property type="entry name" value="Periplasmic binding protein-like II"/>
    <property type="match status" value="1"/>
</dbReference>
<evidence type="ECO:0000313" key="7">
    <source>
        <dbReference type="Proteomes" id="UP000267464"/>
    </source>
</evidence>
<dbReference type="Proteomes" id="UP000267464">
    <property type="component" value="Unassembled WGS sequence"/>
</dbReference>
<dbReference type="InterPro" id="IPR000847">
    <property type="entry name" value="LysR_HTH_N"/>
</dbReference>
<dbReference type="AlphaFoldDB" id="A0A3N7K5E6"/>
<dbReference type="PROSITE" id="PS50931">
    <property type="entry name" value="HTH_LYSR"/>
    <property type="match status" value="1"/>
</dbReference>